<name>A0A1I9S259_AERSS</name>
<dbReference type="AlphaFoldDB" id="A0A1I9S259"/>
<feature type="region of interest" description="Disordered" evidence="1">
    <location>
        <begin position="75"/>
        <end position="94"/>
    </location>
</feature>
<sequence>MSCSAATARGTPLASSPSLSLVVRDQIRWACCWAMAKSTGGTADRGHHLVGDPLRRPSPLGRVIVGRSELQCCNRSRHPAGQQPQPLPGGARSDPVGVLLGHGQVHGRDGRQGHHLVGNRVRWPGPQERVIEGRSKLQCRNCWGTPLASSPSLSLVVRDQIRWACCWTMAKSPGGTADRGHHLVGNRVRWPGPQERVIEGRSKLQCCNCWGTPLAGSPSLSLVVRDQIRWACCWTMAKSPGGTADRGHHLVGNRVRWPGPQERVIEGRSKLQCCNCWGTPLAGSPSLSLVVRDQVRWACCWTMAKCPGGTAAPASPWWCEIRSGGRAAGPWPSARAGRQTGPSPGGRPAPAAWPPGTGDRGQERAAVLQPLEVPRWLAAPASPWWCEIRSGGRAAGPWPSARAGRQTGPSPGGRPAPAA</sequence>
<feature type="region of interest" description="Disordered" evidence="1">
    <location>
        <begin position="389"/>
        <end position="419"/>
    </location>
</feature>
<proteinExistence type="predicted"/>
<feature type="compositionally biased region" description="Basic and acidic residues" evidence="1">
    <location>
        <begin position="44"/>
        <end position="55"/>
    </location>
</feature>
<feature type="region of interest" description="Disordered" evidence="1">
    <location>
        <begin position="328"/>
        <end position="364"/>
    </location>
</feature>
<geneLocation type="plasmid" evidence="2">
    <name>pAsa8</name>
</geneLocation>
<evidence type="ECO:0000256" key="1">
    <source>
        <dbReference type="SAM" id="MobiDB-lite"/>
    </source>
</evidence>
<dbReference type="EMBL" id="KX364409">
    <property type="protein sequence ID" value="AOZ60651.1"/>
    <property type="molecule type" value="Genomic_DNA"/>
</dbReference>
<evidence type="ECO:0000313" key="2">
    <source>
        <dbReference type="EMBL" id="AOZ60651.1"/>
    </source>
</evidence>
<reference evidence="2" key="1">
    <citation type="journal article" date="2016" name="Sci. Rep.">
        <title>Diversity of antibiotic-resistance genes in Canadian isolates of Aeromonas salmonicida subsp. salmonicida: dominance of pSN254b and discovery of pAsa8.</title>
        <authorList>
            <person name="Trudel M.V."/>
            <person name="Vincent A.T."/>
            <person name="Attere S.A."/>
            <person name="Labbe M."/>
            <person name="Derome N."/>
            <person name="Culley A.I."/>
            <person name="Charette S.J."/>
        </authorList>
    </citation>
    <scope>NUCLEOTIDE SEQUENCE</scope>
    <source>
        <strain evidence="2">M16474-11</strain>
        <plasmid evidence="2">pAsa8</plasmid>
    </source>
</reference>
<organism evidence="2">
    <name type="scientific">Aeromonas salmonicida subsp. salmonicida</name>
    <dbReference type="NCBI Taxonomy" id="29491"/>
    <lineage>
        <taxon>Bacteria</taxon>
        <taxon>Pseudomonadati</taxon>
        <taxon>Pseudomonadota</taxon>
        <taxon>Gammaproteobacteria</taxon>
        <taxon>Aeromonadales</taxon>
        <taxon>Aeromonadaceae</taxon>
        <taxon>Aeromonas</taxon>
    </lineage>
</organism>
<keyword evidence="2" id="KW-0614">Plasmid</keyword>
<feature type="compositionally biased region" description="Low complexity" evidence="1">
    <location>
        <begin position="81"/>
        <end position="94"/>
    </location>
</feature>
<accession>A0A1I9S259</accession>
<feature type="region of interest" description="Disordered" evidence="1">
    <location>
        <begin position="40"/>
        <end position="60"/>
    </location>
</feature>
<protein>
    <submittedName>
        <fullName evidence="2">Uncharacterized protein</fullName>
    </submittedName>
</protein>